<dbReference type="InterPro" id="IPR036390">
    <property type="entry name" value="WH_DNA-bd_sf"/>
</dbReference>
<dbReference type="SUPFAM" id="SSF46785">
    <property type="entry name" value="Winged helix' DNA-binding domain"/>
    <property type="match status" value="1"/>
</dbReference>
<accession>A0ABZ0SFU6</accession>
<dbReference type="InterPro" id="IPR036388">
    <property type="entry name" value="WH-like_DNA-bd_sf"/>
</dbReference>
<feature type="region of interest" description="Disordered" evidence="1">
    <location>
        <begin position="1"/>
        <end position="44"/>
    </location>
</feature>
<evidence type="ECO:0000313" key="2">
    <source>
        <dbReference type="EMBL" id="WPL19389.1"/>
    </source>
</evidence>
<reference evidence="2 3" key="1">
    <citation type="journal article" date="2023" name="Microorganisms">
        <title>Thiorhodovibrio frisius and Trv. litoralis spp. nov., Two Novel Members from a Clade of Fastidious Purple Sulfur Bacteria That Exhibit Unique Red-Shifted Light-Harvesting Capabilities.</title>
        <authorList>
            <person name="Methner A."/>
            <person name="Kuzyk S.B."/>
            <person name="Petersen J."/>
            <person name="Bauer S."/>
            <person name="Brinkmann H."/>
            <person name="Sichau K."/>
            <person name="Wanner G."/>
            <person name="Wolf J."/>
            <person name="Neumann-Schaal M."/>
            <person name="Henke P."/>
            <person name="Tank M."/>
            <person name="Sproer C."/>
            <person name="Bunk B."/>
            <person name="Overmann J."/>
        </authorList>
    </citation>
    <scope>NUCLEOTIDE SEQUENCE [LARGE SCALE GENOMIC DNA]</scope>
    <source>
        <strain evidence="2 3">DSM 6702</strain>
    </source>
</reference>
<gene>
    <name evidence="2" type="ORF">Thiowin_04507</name>
</gene>
<feature type="compositionally biased region" description="Acidic residues" evidence="1">
    <location>
        <begin position="188"/>
        <end position="197"/>
    </location>
</feature>
<dbReference type="Gene3D" id="1.10.10.10">
    <property type="entry name" value="Winged helix-like DNA-binding domain superfamily/Winged helix DNA-binding domain"/>
    <property type="match status" value="1"/>
</dbReference>
<sequence length="205" mass="23196">MNARRTTTTTAKQRPLPYPRLTGYGGSVPEAEAPARAYSHSPRFAEPNNPWDLDSWASARQRLGRAGISRSKHPNQDRANLNDELQYHVLKHLQANPQASQRDLARALGISLGRTNYCVRAVIERGWVKARNFRRSNNKLAYAYLLTPEGIEQKTRILARFLKRKEAEYQALQAEIEQLRAEAKTEADVDVDLETADEAATTRAQ</sequence>
<organism evidence="2 3">
    <name type="scientific">Thiorhodovibrio winogradskyi</name>
    <dbReference type="NCBI Taxonomy" id="77007"/>
    <lineage>
        <taxon>Bacteria</taxon>
        <taxon>Pseudomonadati</taxon>
        <taxon>Pseudomonadota</taxon>
        <taxon>Gammaproteobacteria</taxon>
        <taxon>Chromatiales</taxon>
        <taxon>Chromatiaceae</taxon>
        <taxon>Thiorhodovibrio</taxon>
    </lineage>
</organism>
<dbReference type="EMBL" id="CP121472">
    <property type="protein sequence ID" value="WPL19389.1"/>
    <property type="molecule type" value="Genomic_DNA"/>
</dbReference>
<keyword evidence="3" id="KW-1185">Reference proteome</keyword>
<evidence type="ECO:0000313" key="3">
    <source>
        <dbReference type="Proteomes" id="UP001432180"/>
    </source>
</evidence>
<dbReference type="Proteomes" id="UP001432180">
    <property type="component" value="Chromosome"/>
</dbReference>
<feature type="region of interest" description="Disordered" evidence="1">
    <location>
        <begin position="184"/>
        <end position="205"/>
    </location>
</feature>
<name>A0ABZ0SFU6_9GAMM</name>
<protein>
    <submittedName>
        <fullName evidence="2">EPS-associated transcriptional regulator, MarR family</fullName>
    </submittedName>
</protein>
<feature type="compositionally biased region" description="Low complexity" evidence="1">
    <location>
        <begin position="1"/>
        <end position="11"/>
    </location>
</feature>
<dbReference type="InterPro" id="IPR026433">
    <property type="entry name" value="MarR_EPS"/>
</dbReference>
<evidence type="ECO:0000256" key="1">
    <source>
        <dbReference type="SAM" id="MobiDB-lite"/>
    </source>
</evidence>
<proteinExistence type="predicted"/>
<dbReference type="Pfam" id="PF13412">
    <property type="entry name" value="HTH_24"/>
    <property type="match status" value="1"/>
</dbReference>
<dbReference type="NCBIfam" id="TIGR04176">
    <property type="entry name" value="MarR_EPS"/>
    <property type="match status" value="1"/>
</dbReference>